<dbReference type="InterPro" id="IPR036513">
    <property type="entry name" value="STAS_dom_sf"/>
</dbReference>
<dbReference type="InterPro" id="IPR002645">
    <property type="entry name" value="STAS_dom"/>
</dbReference>
<proteinExistence type="predicted"/>
<dbReference type="SUPFAM" id="SSF52091">
    <property type="entry name" value="SpoIIaa-like"/>
    <property type="match status" value="1"/>
</dbReference>
<evidence type="ECO:0000259" key="2">
    <source>
        <dbReference type="PROSITE" id="PS50801"/>
    </source>
</evidence>
<gene>
    <name evidence="3" type="ORF">DSTB1V02_LOCUS8544</name>
</gene>
<sequence length="198" mass="22487">MGRLELVPWFATFLPSVLLGLDYGIVVGIAVDLILLLFDIARPKVVVQKRQLEDHNYMVIKPEGPIVFPATEQVRNALIKKSRKNLDIPVIMDCEKISTIDFTSTMAVEATLSDLAERGQDLVFVHSDEKIKKILKAKLKSKFRCFDTYNDWISATYTPKLTSLRNRPMRLNSRRISVHGEIVVEPIDCKAFVDSDNP</sequence>
<dbReference type="Proteomes" id="UP000677054">
    <property type="component" value="Unassembled WGS sequence"/>
</dbReference>
<dbReference type="GO" id="GO:0055085">
    <property type="term" value="P:transmembrane transport"/>
    <property type="evidence" value="ECO:0007669"/>
    <property type="project" value="InterPro"/>
</dbReference>
<evidence type="ECO:0000256" key="1">
    <source>
        <dbReference type="SAM" id="Phobius"/>
    </source>
</evidence>
<dbReference type="OrthoDB" id="288203at2759"/>
<dbReference type="EMBL" id="CAJPEV010001971">
    <property type="protein sequence ID" value="CAG0895128.1"/>
    <property type="molecule type" value="Genomic_DNA"/>
</dbReference>
<dbReference type="PROSITE" id="PS50801">
    <property type="entry name" value="STAS"/>
    <property type="match status" value="1"/>
</dbReference>
<evidence type="ECO:0000313" key="4">
    <source>
        <dbReference type="Proteomes" id="UP000677054"/>
    </source>
</evidence>
<dbReference type="CDD" id="cd07042">
    <property type="entry name" value="STAS_SulP_like_sulfate_transporter"/>
    <property type="match status" value="1"/>
</dbReference>
<keyword evidence="1" id="KW-0812">Transmembrane</keyword>
<keyword evidence="1" id="KW-1133">Transmembrane helix</keyword>
<dbReference type="AlphaFoldDB" id="A0A7R9A7U9"/>
<organism evidence="3">
    <name type="scientific">Darwinula stevensoni</name>
    <dbReference type="NCBI Taxonomy" id="69355"/>
    <lineage>
        <taxon>Eukaryota</taxon>
        <taxon>Metazoa</taxon>
        <taxon>Ecdysozoa</taxon>
        <taxon>Arthropoda</taxon>
        <taxon>Crustacea</taxon>
        <taxon>Oligostraca</taxon>
        <taxon>Ostracoda</taxon>
        <taxon>Podocopa</taxon>
        <taxon>Podocopida</taxon>
        <taxon>Darwinulocopina</taxon>
        <taxon>Darwinuloidea</taxon>
        <taxon>Darwinulidae</taxon>
        <taxon>Darwinula</taxon>
    </lineage>
</organism>
<name>A0A7R9A7U9_9CRUS</name>
<dbReference type="Gene3D" id="3.30.750.24">
    <property type="entry name" value="STAS domain"/>
    <property type="match status" value="1"/>
</dbReference>
<keyword evidence="1" id="KW-0472">Membrane</keyword>
<evidence type="ECO:0000313" key="3">
    <source>
        <dbReference type="EMBL" id="CAD7248735.1"/>
    </source>
</evidence>
<dbReference type="Pfam" id="PF01740">
    <property type="entry name" value="STAS"/>
    <property type="match status" value="1"/>
</dbReference>
<keyword evidence="4" id="KW-1185">Reference proteome</keyword>
<feature type="domain" description="STAS" evidence="2">
    <location>
        <begin position="47"/>
        <end position="136"/>
    </location>
</feature>
<accession>A0A7R9A7U9</accession>
<dbReference type="GO" id="GO:0016020">
    <property type="term" value="C:membrane"/>
    <property type="evidence" value="ECO:0007669"/>
    <property type="project" value="InterPro"/>
</dbReference>
<feature type="transmembrane region" description="Helical" evidence="1">
    <location>
        <begin position="20"/>
        <end position="41"/>
    </location>
</feature>
<dbReference type="EMBL" id="LR901488">
    <property type="protein sequence ID" value="CAD7248735.1"/>
    <property type="molecule type" value="Genomic_DNA"/>
</dbReference>
<dbReference type="PANTHER" id="PTHR11814">
    <property type="entry name" value="SULFATE TRANSPORTER"/>
    <property type="match status" value="1"/>
</dbReference>
<dbReference type="InterPro" id="IPR001902">
    <property type="entry name" value="SLC26A/SulP_fam"/>
</dbReference>
<reference evidence="3" key="1">
    <citation type="submission" date="2020-11" db="EMBL/GenBank/DDBJ databases">
        <authorList>
            <person name="Tran Van P."/>
        </authorList>
    </citation>
    <scope>NUCLEOTIDE SEQUENCE</scope>
</reference>
<protein>
    <recommendedName>
        <fullName evidence="2">STAS domain-containing protein</fullName>
    </recommendedName>
</protein>